<dbReference type="InterPro" id="IPR029058">
    <property type="entry name" value="AB_hydrolase_fold"/>
</dbReference>
<feature type="domain" description="Carboxylesterase type B" evidence="4">
    <location>
        <begin position="11"/>
        <end position="476"/>
    </location>
</feature>
<protein>
    <recommendedName>
        <fullName evidence="3">Carboxylic ester hydrolase</fullName>
        <ecNumber evidence="3">3.1.1.-</ecNumber>
    </recommendedName>
</protein>
<dbReference type="EMBL" id="CP060717">
    <property type="protein sequence ID" value="QNN65279.1"/>
    <property type="molecule type" value="Genomic_DNA"/>
</dbReference>
<evidence type="ECO:0000313" key="6">
    <source>
        <dbReference type="Proteomes" id="UP000515955"/>
    </source>
</evidence>
<dbReference type="RefSeq" id="WP_187542271.1">
    <property type="nucleotide sequence ID" value="NZ_CP060717.1"/>
</dbReference>
<dbReference type="Gene3D" id="3.40.50.1820">
    <property type="entry name" value="alpha/beta hydrolase"/>
    <property type="match status" value="1"/>
</dbReference>
<dbReference type="SUPFAM" id="SSF53474">
    <property type="entry name" value="alpha/beta-Hydrolases"/>
    <property type="match status" value="1"/>
</dbReference>
<dbReference type="InterPro" id="IPR050309">
    <property type="entry name" value="Type-B_Carboxylest/Lipase"/>
</dbReference>
<gene>
    <name evidence="5" type="ORF">H9L12_01150</name>
</gene>
<comment type="similarity">
    <text evidence="1 3">Belongs to the type-B carboxylesterase/lipase family.</text>
</comment>
<dbReference type="Pfam" id="PF00135">
    <property type="entry name" value="COesterase"/>
    <property type="match status" value="1"/>
</dbReference>
<dbReference type="PROSITE" id="PS00122">
    <property type="entry name" value="CARBOXYLESTERASE_B_1"/>
    <property type="match status" value="1"/>
</dbReference>
<dbReference type="KEGG" id="srhi:H9L12_01150"/>
<dbReference type="EC" id="3.1.1.-" evidence="3"/>
<reference evidence="5 6" key="1">
    <citation type="submission" date="2020-08" db="EMBL/GenBank/DDBJ databases">
        <title>Genome sequence of Sphingomonas rhizophila KACC 19189T.</title>
        <authorList>
            <person name="Hyun D.-W."/>
            <person name="Bae J.-W."/>
        </authorList>
    </citation>
    <scope>NUCLEOTIDE SEQUENCE [LARGE SCALE GENOMIC DNA]</scope>
    <source>
        <strain evidence="5 6">KACC 19189</strain>
    </source>
</reference>
<evidence type="ECO:0000256" key="3">
    <source>
        <dbReference type="RuleBase" id="RU361235"/>
    </source>
</evidence>
<name>A0A7G9SBQ4_9SPHN</name>
<keyword evidence="6" id="KW-1185">Reference proteome</keyword>
<sequence length="498" mass="54115">MSLADQIAERTLPAGRIRGTRSEGIMRFLGVPYAAPPVGENRFKKPLPVESWVGYRDARDPGPSAPQVIRDFPRLDVKSLVGDGGERGDDYLTLNIWAPHDAEGLPVMVFIHGGGYVVGNKDAPVHDGTSFARNGVVSVAINYRLHIDGFLPIPGIPTNLGLRDMIAALEWVRSNIEIFGGDPANVTVFGESAGAMAVANLIASPLAVGLFQRAIVQSGHGSMVRPIPVARRLVAKLARILRIPDTAEGFASVPFERAWKAMEKVSKPWPGIDLRDDSGLEPVYGISRFIPVIGDDVLPDHPLKALGKGAGKDVDLLIGTNAHEMNLYFVPTKVRDRIPAFLAGWMLGKSHPQARKAMQAYGLGQKGRRPGQAMTDAMSDLVFRWPARQFAAAHQGRTHMYEFEWHSPACNGQLGAAHAMEMPFVFNTLATATGPKGIAGEDPPQDLADRVHATWIGFARDGSLSWPEFDAEHRQVHLLAADRTISEPVMPAADFLPR</sequence>
<evidence type="ECO:0000313" key="5">
    <source>
        <dbReference type="EMBL" id="QNN65279.1"/>
    </source>
</evidence>
<organism evidence="5 6">
    <name type="scientific">Sphingomonas rhizophila</name>
    <dbReference type="NCBI Taxonomy" id="2071607"/>
    <lineage>
        <taxon>Bacteria</taxon>
        <taxon>Pseudomonadati</taxon>
        <taxon>Pseudomonadota</taxon>
        <taxon>Alphaproteobacteria</taxon>
        <taxon>Sphingomonadales</taxon>
        <taxon>Sphingomonadaceae</taxon>
        <taxon>Sphingomonas</taxon>
    </lineage>
</organism>
<dbReference type="Proteomes" id="UP000515955">
    <property type="component" value="Chromosome"/>
</dbReference>
<dbReference type="InterPro" id="IPR002018">
    <property type="entry name" value="CarbesteraseB"/>
</dbReference>
<dbReference type="GO" id="GO:0016787">
    <property type="term" value="F:hydrolase activity"/>
    <property type="evidence" value="ECO:0007669"/>
    <property type="project" value="UniProtKB-KW"/>
</dbReference>
<proteinExistence type="inferred from homology"/>
<dbReference type="AlphaFoldDB" id="A0A7G9SBQ4"/>
<accession>A0A7G9SBQ4</accession>
<dbReference type="PANTHER" id="PTHR11559">
    <property type="entry name" value="CARBOXYLESTERASE"/>
    <property type="match status" value="1"/>
</dbReference>
<keyword evidence="2 3" id="KW-0378">Hydrolase</keyword>
<dbReference type="InterPro" id="IPR019826">
    <property type="entry name" value="Carboxylesterase_B_AS"/>
</dbReference>
<evidence type="ECO:0000256" key="2">
    <source>
        <dbReference type="ARBA" id="ARBA00022801"/>
    </source>
</evidence>
<evidence type="ECO:0000259" key="4">
    <source>
        <dbReference type="Pfam" id="PF00135"/>
    </source>
</evidence>
<evidence type="ECO:0000256" key="1">
    <source>
        <dbReference type="ARBA" id="ARBA00005964"/>
    </source>
</evidence>